<organism evidence="3 4">
    <name type="scientific">Galbitalea soli</name>
    <dbReference type="NCBI Taxonomy" id="1268042"/>
    <lineage>
        <taxon>Bacteria</taxon>
        <taxon>Bacillati</taxon>
        <taxon>Actinomycetota</taxon>
        <taxon>Actinomycetes</taxon>
        <taxon>Micrococcales</taxon>
        <taxon>Microbacteriaceae</taxon>
        <taxon>Galbitalea</taxon>
    </lineage>
</organism>
<dbReference type="EMBL" id="JAAGWZ010000002">
    <property type="protein sequence ID" value="NEM91409.1"/>
    <property type="molecule type" value="Genomic_DNA"/>
</dbReference>
<accession>A0A7C9PNH5</accession>
<reference evidence="3 4" key="1">
    <citation type="journal article" date="2014" name="Int. J. Syst. Evol. Microbiol.">
        <title>Description of Galbitalea soli gen. nov., sp. nov., and Frondihabitans sucicola sp. nov.</title>
        <authorList>
            <person name="Kim S.J."/>
            <person name="Lim J.M."/>
            <person name="Ahn J.H."/>
            <person name="Weon H.Y."/>
            <person name="Hamada M."/>
            <person name="Suzuki K."/>
            <person name="Ahn T.Y."/>
            <person name="Kwon S.W."/>
        </authorList>
    </citation>
    <scope>NUCLEOTIDE SEQUENCE [LARGE SCALE GENOMIC DNA]</scope>
    <source>
        <strain evidence="3 4">NBRC 108727</strain>
    </source>
</reference>
<comment type="caution">
    <text evidence="3">The sequence shown here is derived from an EMBL/GenBank/DDBJ whole genome shotgun (WGS) entry which is preliminary data.</text>
</comment>
<keyword evidence="4" id="KW-1185">Reference proteome</keyword>
<dbReference type="InterPro" id="IPR029046">
    <property type="entry name" value="LolA/LolB/LppX"/>
</dbReference>
<dbReference type="InterPro" id="IPR033434">
    <property type="entry name" value="MucB/RseB_N"/>
</dbReference>
<feature type="domain" description="MucB/RseB N-terminal" evidence="2">
    <location>
        <begin position="94"/>
        <end position="224"/>
    </location>
</feature>
<evidence type="ECO:0000313" key="4">
    <source>
        <dbReference type="Proteomes" id="UP000479756"/>
    </source>
</evidence>
<sequence>MKTWQKWMPAAVIPVVIAGIAIAVPMSADAAVHLPAKTPAQVLELMASSSVTAFSGTISQTSDLGLPSLPTTGLGSGSSLAGTLALLTGTHTVRVYVSGASRVRVQQLDQLAERDVVRNGTDVWVYSSAGNTVTHATVPSRDRHRAVPLPATLPTPAEAADRIVAALQKSSTLRVGTSERVAGRAAYELILTPTATDTLVGSASIAVDAATGLPLRVDVTARAQTAPAVSLGFTSISLARPAASLFAFTPPAGATVTEQTAPRQHAAPAPSKPATTPPARTVTGTGWDAVVTIAADARTRTLTSSKQFTALTSVVPGGRLFHTSIVNVLFTADGRVVAGSVPESTLAAVAAARSK</sequence>
<evidence type="ECO:0000259" key="2">
    <source>
        <dbReference type="Pfam" id="PF03888"/>
    </source>
</evidence>
<dbReference type="RefSeq" id="WP_163473106.1">
    <property type="nucleotide sequence ID" value="NZ_JAAGWZ010000002.1"/>
</dbReference>
<dbReference type="AlphaFoldDB" id="A0A7C9PNH5"/>
<feature type="compositionally biased region" description="Low complexity" evidence="1">
    <location>
        <begin position="266"/>
        <end position="279"/>
    </location>
</feature>
<dbReference type="PANTHER" id="PTHR37507">
    <property type="entry name" value="SPORULATION PROTEIN YDCC"/>
    <property type="match status" value="1"/>
</dbReference>
<dbReference type="InterPro" id="IPR052944">
    <property type="entry name" value="Sporulation_related"/>
</dbReference>
<feature type="region of interest" description="Disordered" evidence="1">
    <location>
        <begin position="255"/>
        <end position="283"/>
    </location>
</feature>
<dbReference type="PANTHER" id="PTHR37507:SF2">
    <property type="entry name" value="SPORULATION PROTEIN YDCC"/>
    <property type="match status" value="1"/>
</dbReference>
<evidence type="ECO:0000256" key="1">
    <source>
        <dbReference type="SAM" id="MobiDB-lite"/>
    </source>
</evidence>
<dbReference type="Pfam" id="PF03888">
    <property type="entry name" value="MucB_RseB"/>
    <property type="match status" value="1"/>
</dbReference>
<protein>
    <submittedName>
        <fullName evidence="3">DUF2092 domain-containing protein</fullName>
    </submittedName>
</protein>
<evidence type="ECO:0000313" key="3">
    <source>
        <dbReference type="EMBL" id="NEM91409.1"/>
    </source>
</evidence>
<proteinExistence type="predicted"/>
<gene>
    <name evidence="3" type="ORF">G3T37_08565</name>
</gene>
<dbReference type="Proteomes" id="UP000479756">
    <property type="component" value="Unassembled WGS sequence"/>
</dbReference>
<dbReference type="Gene3D" id="2.50.20.10">
    <property type="entry name" value="Lipoprotein localisation LolA/LolB/LppX"/>
    <property type="match status" value="1"/>
</dbReference>
<name>A0A7C9PNH5_9MICO</name>
<dbReference type="SUPFAM" id="SSF89392">
    <property type="entry name" value="Prokaryotic lipoproteins and lipoprotein localization factors"/>
    <property type="match status" value="1"/>
</dbReference>